<proteinExistence type="predicted"/>
<dbReference type="InterPro" id="IPR036388">
    <property type="entry name" value="WH-like_DNA-bd_sf"/>
</dbReference>
<dbReference type="InterPro" id="IPR048846">
    <property type="entry name" value="PaaX-like_central"/>
</dbReference>
<dbReference type="Pfam" id="PF20803">
    <property type="entry name" value="PaaX_M"/>
    <property type="match status" value="1"/>
</dbReference>
<dbReference type="Pfam" id="PF07848">
    <property type="entry name" value="PaaX"/>
    <property type="match status" value="1"/>
</dbReference>
<evidence type="ECO:0000313" key="6">
    <source>
        <dbReference type="Proteomes" id="UP001500683"/>
    </source>
</evidence>
<dbReference type="InterPro" id="IPR011965">
    <property type="entry name" value="PaaX_trns_reg"/>
</dbReference>
<feature type="domain" description="Transcriptional repressor PaaX-like central Cas2-like" evidence="4">
    <location>
        <begin position="144"/>
        <end position="223"/>
    </location>
</feature>
<dbReference type="PIRSF" id="PIRSF020623">
    <property type="entry name" value="PaaX"/>
    <property type="match status" value="1"/>
</dbReference>
<dbReference type="Gene3D" id="1.20.58.1460">
    <property type="match status" value="1"/>
</dbReference>
<evidence type="ECO:0000259" key="4">
    <source>
        <dbReference type="Pfam" id="PF20803"/>
    </source>
</evidence>
<name>A0ABP7VQP2_9ACTN</name>
<keyword evidence="6" id="KW-1185">Reference proteome</keyword>
<feature type="domain" description="Transcriptional repressor PaaX-like C-terminal" evidence="3">
    <location>
        <begin position="227"/>
        <end position="309"/>
    </location>
</feature>
<comment type="caution">
    <text evidence="5">The sequence shown here is derived from an EMBL/GenBank/DDBJ whole genome shotgun (WGS) entry which is preliminary data.</text>
</comment>
<evidence type="ECO:0000259" key="2">
    <source>
        <dbReference type="Pfam" id="PF07848"/>
    </source>
</evidence>
<sequence length="328" mass="36199">MAWATLPTKVSIDLTVVKTLPNIDPATLTPVRDDDLFEEGPAGGGEGEPAPDGTPRPQTLLLTFFGGHVLGRDVRVATSSVLDVLRRVGVSEHATRSTLSRMARRGLLHRTRRGRNVYVGLTPRSREILRDGEHRIWRIGAVNAHWDGTWTLLGFSLPESWQRQRHVLRSRLLWAGFGALQGGLWIAPSAVDVRALLDGLEAAEHVKVFRARALPPTNVAELVRDAWDLTAVAARYDRFLGRWDGSSPPGVGDDSLARQLLLETEWLQVIRQDPRLPREHLPAGWPAERAQGVFRALHADLDPAARAIAAEVLDTIPEEEPRAAAVTH</sequence>
<dbReference type="InterPro" id="IPR036390">
    <property type="entry name" value="WH_DNA-bd_sf"/>
</dbReference>
<dbReference type="PANTHER" id="PTHR30319:SF1">
    <property type="entry name" value="TRANSCRIPTIONAL REPRESSOR PAAX"/>
    <property type="match status" value="1"/>
</dbReference>
<dbReference type="Gene3D" id="1.10.10.10">
    <property type="entry name" value="Winged helix-like DNA-binding domain superfamily/Winged helix DNA-binding domain"/>
    <property type="match status" value="1"/>
</dbReference>
<accession>A0ABP7VQP2</accession>
<evidence type="ECO:0000313" key="5">
    <source>
        <dbReference type="EMBL" id="GAA4071555.1"/>
    </source>
</evidence>
<gene>
    <name evidence="5" type="ORF">GCM10022214_29230</name>
</gene>
<dbReference type="Gene3D" id="3.30.70.2650">
    <property type="match status" value="1"/>
</dbReference>
<organism evidence="5 6">
    <name type="scientific">Actinomadura miaoliensis</name>
    <dbReference type="NCBI Taxonomy" id="430685"/>
    <lineage>
        <taxon>Bacteria</taxon>
        <taxon>Bacillati</taxon>
        <taxon>Actinomycetota</taxon>
        <taxon>Actinomycetes</taxon>
        <taxon>Streptosporangiales</taxon>
        <taxon>Thermomonosporaceae</taxon>
        <taxon>Actinomadura</taxon>
    </lineage>
</organism>
<dbReference type="SUPFAM" id="SSF46785">
    <property type="entry name" value="Winged helix' DNA-binding domain"/>
    <property type="match status" value="1"/>
</dbReference>
<dbReference type="InterPro" id="IPR013225">
    <property type="entry name" value="PaaX_C"/>
</dbReference>
<dbReference type="PANTHER" id="PTHR30319">
    <property type="entry name" value="PHENYLACETIC ACID REGULATOR-RELATED TRANSCRIPTIONAL REPRESSOR"/>
    <property type="match status" value="1"/>
</dbReference>
<evidence type="ECO:0000259" key="3">
    <source>
        <dbReference type="Pfam" id="PF08223"/>
    </source>
</evidence>
<evidence type="ECO:0000256" key="1">
    <source>
        <dbReference type="SAM" id="MobiDB-lite"/>
    </source>
</evidence>
<dbReference type="InterPro" id="IPR012906">
    <property type="entry name" value="PaaX-like_N"/>
</dbReference>
<dbReference type="Proteomes" id="UP001500683">
    <property type="component" value="Unassembled WGS sequence"/>
</dbReference>
<dbReference type="EMBL" id="BAAAZG010000017">
    <property type="protein sequence ID" value="GAA4071555.1"/>
    <property type="molecule type" value="Genomic_DNA"/>
</dbReference>
<feature type="domain" description="Transcriptional repressor PaaX-like N-terminal" evidence="2">
    <location>
        <begin position="57"/>
        <end position="122"/>
    </location>
</feature>
<dbReference type="Pfam" id="PF08223">
    <property type="entry name" value="PaaX_C"/>
    <property type="match status" value="1"/>
</dbReference>
<reference evidence="6" key="1">
    <citation type="journal article" date="2019" name="Int. J. Syst. Evol. Microbiol.">
        <title>The Global Catalogue of Microorganisms (GCM) 10K type strain sequencing project: providing services to taxonomists for standard genome sequencing and annotation.</title>
        <authorList>
            <consortium name="The Broad Institute Genomics Platform"/>
            <consortium name="The Broad Institute Genome Sequencing Center for Infectious Disease"/>
            <person name="Wu L."/>
            <person name="Ma J."/>
        </authorList>
    </citation>
    <scope>NUCLEOTIDE SEQUENCE [LARGE SCALE GENOMIC DNA]</scope>
    <source>
        <strain evidence="6">JCM 16702</strain>
    </source>
</reference>
<feature type="region of interest" description="Disordered" evidence="1">
    <location>
        <begin position="28"/>
        <end position="57"/>
    </location>
</feature>
<protein>
    <submittedName>
        <fullName evidence="5">PaaX family transcriptional regulator C-terminal domain-containing protein</fullName>
    </submittedName>
</protein>